<dbReference type="InterPro" id="IPR012902">
    <property type="entry name" value="N_methyl_site"/>
</dbReference>
<dbReference type="Gene3D" id="3.55.40.10">
    <property type="entry name" value="minor pseudopilin epsh domain"/>
    <property type="match status" value="1"/>
</dbReference>
<evidence type="ECO:0000256" key="9">
    <source>
        <dbReference type="ARBA" id="ARBA00025772"/>
    </source>
</evidence>
<gene>
    <name evidence="13" type="primary">fimT</name>
</gene>
<evidence type="ECO:0000313" key="13">
    <source>
        <dbReference type="EMBL" id="AAP81271.1"/>
    </source>
</evidence>
<dbReference type="Pfam" id="PF12019">
    <property type="entry name" value="GspH"/>
    <property type="match status" value="1"/>
</dbReference>
<comment type="subcellular location">
    <subcellularLocation>
        <location evidence="1">Cell inner membrane</location>
        <topology evidence="1">Single-pass membrane protein</topology>
    </subcellularLocation>
</comment>
<feature type="domain" description="General secretion pathway GspH" evidence="12">
    <location>
        <begin position="43"/>
        <end position="146"/>
    </location>
</feature>
<keyword evidence="5" id="KW-0997">Cell inner membrane</keyword>
<keyword evidence="6 11" id="KW-0812">Transmembrane</keyword>
<evidence type="ECO:0000256" key="1">
    <source>
        <dbReference type="ARBA" id="ARBA00004377"/>
    </source>
</evidence>
<dbReference type="GO" id="GO:0015627">
    <property type="term" value="C:type II protein secretion system complex"/>
    <property type="evidence" value="ECO:0007669"/>
    <property type="project" value="InterPro"/>
</dbReference>
<evidence type="ECO:0000256" key="8">
    <source>
        <dbReference type="ARBA" id="ARBA00023136"/>
    </source>
</evidence>
<organism evidence="13">
    <name type="scientific">Pseudomonas aeruginosa</name>
    <dbReference type="NCBI Taxonomy" id="287"/>
    <lineage>
        <taxon>Bacteria</taxon>
        <taxon>Pseudomonadati</taxon>
        <taxon>Pseudomonadota</taxon>
        <taxon>Gammaproteobacteria</taxon>
        <taxon>Pseudomonadales</taxon>
        <taxon>Pseudomonadaceae</taxon>
        <taxon>Pseudomonas</taxon>
    </lineage>
</organism>
<dbReference type="InterPro" id="IPR045584">
    <property type="entry name" value="Pilin-like"/>
</dbReference>
<evidence type="ECO:0000256" key="7">
    <source>
        <dbReference type="ARBA" id="ARBA00022989"/>
    </source>
</evidence>
<keyword evidence="7 11" id="KW-1133">Transmembrane helix</keyword>
<keyword evidence="8 11" id="KW-0472">Membrane</keyword>
<feature type="transmembrane region" description="Helical" evidence="11">
    <location>
        <begin position="6"/>
        <end position="29"/>
    </location>
</feature>
<accession>Q7WZP4</accession>
<evidence type="ECO:0000256" key="6">
    <source>
        <dbReference type="ARBA" id="ARBA00022692"/>
    </source>
</evidence>
<evidence type="ECO:0000256" key="5">
    <source>
        <dbReference type="ARBA" id="ARBA00022519"/>
    </source>
</evidence>
<evidence type="ECO:0000256" key="3">
    <source>
        <dbReference type="ARBA" id="ARBA00022475"/>
    </source>
</evidence>
<dbReference type="GO" id="GO:0015628">
    <property type="term" value="P:protein secretion by the type II secretion system"/>
    <property type="evidence" value="ECO:0007669"/>
    <property type="project" value="InterPro"/>
</dbReference>
<evidence type="ECO:0000256" key="4">
    <source>
        <dbReference type="ARBA" id="ARBA00022481"/>
    </source>
</evidence>
<name>Q7WZP4_PSEAI</name>
<keyword evidence="4" id="KW-0488">Methylation</keyword>
<evidence type="ECO:0000259" key="12">
    <source>
        <dbReference type="Pfam" id="PF12019"/>
    </source>
</evidence>
<evidence type="ECO:0000256" key="11">
    <source>
        <dbReference type="SAM" id="Phobius"/>
    </source>
</evidence>
<comment type="similarity">
    <text evidence="9">Belongs to the GSP H family.</text>
</comment>
<evidence type="ECO:0000256" key="10">
    <source>
        <dbReference type="ARBA" id="ARBA00030775"/>
    </source>
</evidence>
<evidence type="ECO:0000256" key="2">
    <source>
        <dbReference type="ARBA" id="ARBA00021549"/>
    </source>
</evidence>
<dbReference type="SUPFAM" id="SSF54523">
    <property type="entry name" value="Pili subunits"/>
    <property type="match status" value="1"/>
</dbReference>
<dbReference type="NCBIfam" id="TIGR02532">
    <property type="entry name" value="IV_pilin_GFxxxE"/>
    <property type="match status" value="1"/>
</dbReference>
<dbReference type="EMBL" id="AY273871">
    <property type="protein sequence ID" value="AAP81271.1"/>
    <property type="molecule type" value="Genomic_DNA"/>
</dbReference>
<reference evidence="13" key="1">
    <citation type="journal article" date="2004" name="Proc. Natl. Acad. Sci. U.S.A.">
        <title>The broad host range pathogen Pseudomonas aeruginosa strain PA14 carries two pathogenicity islands harboring plant and animal virulence genes.</title>
        <authorList>
            <person name="He J."/>
            <person name="Baldini R.L."/>
            <person name="Deziel E."/>
            <person name="Saucier M."/>
            <person name="Zhang Q."/>
            <person name="Liberati N.T."/>
            <person name="Lee D."/>
            <person name="Urbach J."/>
            <person name="Goodman H.M."/>
            <person name="Rahme L.G."/>
        </authorList>
    </citation>
    <scope>NUCLEOTIDE SEQUENCE</scope>
    <source>
        <strain evidence="13">PA14</strain>
    </source>
</reference>
<dbReference type="InterPro" id="IPR022346">
    <property type="entry name" value="T2SS_GspH"/>
</dbReference>
<proteinExistence type="inferred from homology"/>
<keyword evidence="3" id="KW-1003">Cell membrane</keyword>
<dbReference type="AlphaFoldDB" id="Q7WZP4"/>
<protein>
    <recommendedName>
        <fullName evidence="2">Type II secretion system protein H</fullName>
    </recommendedName>
    <alternativeName>
        <fullName evidence="10">General secretion pathway protein H</fullName>
    </alternativeName>
</protein>
<sequence>MKSSGLNLVELSIVLSILAIGVTIALPTLPDRMKRDISRDIGDSLTSHVMAARASSIQNGVIIEVCGSGDGSTCSEEWHLGWFSRNDRSQQILARHENTSRTDIHWRGFDKRLRYLPNGTSPTGNGRFFECKDDRIEWQLVLNRQGRLRVAGKSENKKLSYLCSRR</sequence>
<dbReference type="GO" id="GO:0005886">
    <property type="term" value="C:plasma membrane"/>
    <property type="evidence" value="ECO:0007669"/>
    <property type="project" value="UniProtKB-SubCell"/>
</dbReference>